<sequence length="139" mass="15551">MFPWSKPLIKLLAPFPNKFQAQHLRVQCKIQEQVQATNACFAALAEQMQQLISTTAAAAVACTNRPTSQPPPVTSRFDGDEPHDIYIPYQTLRETELALAYGRPLAYIKRKAPSLDTLYNNEFSCTNPGEDEISRAVPQ</sequence>
<evidence type="ECO:0000313" key="2">
    <source>
        <dbReference type="Proteomes" id="UP000887565"/>
    </source>
</evidence>
<organism evidence="2 3">
    <name type="scientific">Romanomermis culicivorax</name>
    <name type="common">Nematode worm</name>
    <dbReference type="NCBI Taxonomy" id="13658"/>
    <lineage>
        <taxon>Eukaryota</taxon>
        <taxon>Metazoa</taxon>
        <taxon>Ecdysozoa</taxon>
        <taxon>Nematoda</taxon>
        <taxon>Enoplea</taxon>
        <taxon>Dorylaimia</taxon>
        <taxon>Mermithida</taxon>
        <taxon>Mermithoidea</taxon>
        <taxon>Mermithidae</taxon>
        <taxon>Romanomermis</taxon>
    </lineage>
</organism>
<reference evidence="3" key="1">
    <citation type="submission" date="2022-11" db="UniProtKB">
        <authorList>
            <consortium name="WormBaseParasite"/>
        </authorList>
    </citation>
    <scope>IDENTIFICATION</scope>
</reference>
<dbReference type="AlphaFoldDB" id="A0A915HU31"/>
<name>A0A915HU31_ROMCU</name>
<protein>
    <submittedName>
        <fullName evidence="3">Uncharacterized protein</fullName>
    </submittedName>
</protein>
<proteinExistence type="predicted"/>
<evidence type="ECO:0000256" key="1">
    <source>
        <dbReference type="SAM" id="MobiDB-lite"/>
    </source>
</evidence>
<evidence type="ECO:0000313" key="3">
    <source>
        <dbReference type="WBParaSite" id="nRc.2.0.1.t04895-RA"/>
    </source>
</evidence>
<keyword evidence="2" id="KW-1185">Reference proteome</keyword>
<accession>A0A915HU31</accession>
<feature type="region of interest" description="Disordered" evidence="1">
    <location>
        <begin position="63"/>
        <end position="82"/>
    </location>
</feature>
<dbReference type="Proteomes" id="UP000887565">
    <property type="component" value="Unplaced"/>
</dbReference>
<dbReference type="WBParaSite" id="nRc.2.0.1.t04895-RA">
    <property type="protein sequence ID" value="nRc.2.0.1.t04895-RA"/>
    <property type="gene ID" value="nRc.2.0.1.g04895"/>
</dbReference>